<dbReference type="EMBL" id="CAFBPI010000015">
    <property type="protein sequence ID" value="CAB5009364.1"/>
    <property type="molecule type" value="Genomic_DNA"/>
</dbReference>
<dbReference type="EMBL" id="CAEZUD010000007">
    <property type="protein sequence ID" value="CAB4584972.1"/>
    <property type="molecule type" value="Genomic_DNA"/>
</dbReference>
<evidence type="ECO:0000313" key="8">
    <source>
        <dbReference type="EMBL" id="CAB4888024.1"/>
    </source>
</evidence>
<dbReference type="GO" id="GO:0008757">
    <property type="term" value="F:S-adenosylmethionine-dependent methyltransferase activity"/>
    <property type="evidence" value="ECO:0007669"/>
    <property type="project" value="TreeGrafter"/>
</dbReference>
<evidence type="ECO:0000313" key="4">
    <source>
        <dbReference type="EMBL" id="CAB4533685.1"/>
    </source>
</evidence>
<dbReference type="PROSITE" id="PS51682">
    <property type="entry name" value="SAM_OMT_I"/>
    <property type="match status" value="1"/>
</dbReference>
<dbReference type="InterPro" id="IPR002935">
    <property type="entry name" value="SAM_O-MeTrfase"/>
</dbReference>
<protein>
    <submittedName>
        <fullName evidence="4">Unannotated protein</fullName>
    </submittedName>
</protein>
<dbReference type="InterPro" id="IPR050362">
    <property type="entry name" value="Cation-dep_OMT"/>
</dbReference>
<evidence type="ECO:0000256" key="1">
    <source>
        <dbReference type="ARBA" id="ARBA00022603"/>
    </source>
</evidence>
<dbReference type="GO" id="GO:0032259">
    <property type="term" value="P:methylation"/>
    <property type="evidence" value="ECO:0007669"/>
    <property type="project" value="UniProtKB-KW"/>
</dbReference>
<sequence length="211" mass="22690">MMNSSRGDQVSFAENYPHEDIFMQQARKNGVELGALDPSPAVGALIGFMARTVNAQSIVEIGTGSGVSGLWAFHGANPDSTLTSIDSEREHLGSARSIFDEAGISAQRFRLISGHAIEIVGKLADHNYDLIILRSPEDLFDLSQESFRLLKINGALIIDNAMDGGRVADPTQRDFATIARRDAIKAIKEDLRWSSALLPVGGGVLVATKIA</sequence>
<evidence type="ECO:0000313" key="7">
    <source>
        <dbReference type="EMBL" id="CAB4714698.1"/>
    </source>
</evidence>
<dbReference type="Gene3D" id="3.40.50.150">
    <property type="entry name" value="Vaccinia Virus protein VP39"/>
    <property type="match status" value="1"/>
</dbReference>
<dbReference type="EMBL" id="CAFBNS010000048">
    <property type="protein sequence ID" value="CAB4958699.1"/>
    <property type="molecule type" value="Genomic_DNA"/>
</dbReference>
<dbReference type="Pfam" id="PF01596">
    <property type="entry name" value="Methyltransf_3"/>
    <property type="match status" value="1"/>
</dbReference>
<dbReference type="PANTHER" id="PTHR10509:SF85">
    <property type="entry name" value="O-METHYLTRANSFERASE RV1220C-RELATED"/>
    <property type="match status" value="1"/>
</dbReference>
<organism evidence="4">
    <name type="scientific">freshwater metagenome</name>
    <dbReference type="NCBI Taxonomy" id="449393"/>
    <lineage>
        <taxon>unclassified sequences</taxon>
        <taxon>metagenomes</taxon>
        <taxon>ecological metagenomes</taxon>
    </lineage>
</organism>
<evidence type="ECO:0000313" key="6">
    <source>
        <dbReference type="EMBL" id="CAB4606572.1"/>
    </source>
</evidence>
<reference evidence="4" key="1">
    <citation type="submission" date="2020-05" db="EMBL/GenBank/DDBJ databases">
        <authorList>
            <person name="Chiriac C."/>
            <person name="Salcher M."/>
            <person name="Ghai R."/>
            <person name="Kavagutti S V."/>
        </authorList>
    </citation>
    <scope>NUCLEOTIDE SEQUENCE</scope>
</reference>
<evidence type="ECO:0000313" key="5">
    <source>
        <dbReference type="EMBL" id="CAB4584972.1"/>
    </source>
</evidence>
<dbReference type="AlphaFoldDB" id="A0A6J6B4A3"/>
<evidence type="ECO:0000256" key="2">
    <source>
        <dbReference type="ARBA" id="ARBA00022679"/>
    </source>
</evidence>
<evidence type="ECO:0000313" key="10">
    <source>
        <dbReference type="EMBL" id="CAB5009364.1"/>
    </source>
</evidence>
<keyword evidence="1" id="KW-0489">Methyltransferase</keyword>
<proteinExistence type="predicted"/>
<evidence type="ECO:0000313" key="9">
    <source>
        <dbReference type="EMBL" id="CAB4958699.1"/>
    </source>
</evidence>
<dbReference type="PANTHER" id="PTHR10509">
    <property type="entry name" value="O-METHYLTRANSFERASE-RELATED"/>
    <property type="match status" value="1"/>
</dbReference>
<evidence type="ECO:0000256" key="3">
    <source>
        <dbReference type="ARBA" id="ARBA00022691"/>
    </source>
</evidence>
<dbReference type="EMBL" id="CAFBME010000002">
    <property type="protein sequence ID" value="CAB4888024.1"/>
    <property type="molecule type" value="Genomic_DNA"/>
</dbReference>
<accession>A0A6J6B4A3</accession>
<dbReference type="EMBL" id="CAEZSC010000028">
    <property type="protein sequence ID" value="CAB4533685.1"/>
    <property type="molecule type" value="Genomic_DNA"/>
</dbReference>
<dbReference type="EMBL" id="CAEZUY010000004">
    <property type="protein sequence ID" value="CAB4606572.1"/>
    <property type="molecule type" value="Genomic_DNA"/>
</dbReference>
<dbReference type="SUPFAM" id="SSF53335">
    <property type="entry name" value="S-adenosyl-L-methionine-dependent methyltransferases"/>
    <property type="match status" value="1"/>
</dbReference>
<dbReference type="GO" id="GO:0008171">
    <property type="term" value="F:O-methyltransferase activity"/>
    <property type="evidence" value="ECO:0007669"/>
    <property type="project" value="InterPro"/>
</dbReference>
<keyword evidence="2" id="KW-0808">Transferase</keyword>
<name>A0A6J6B4A3_9ZZZZ</name>
<dbReference type="EMBL" id="CAEZYL010000003">
    <property type="protein sequence ID" value="CAB4714698.1"/>
    <property type="molecule type" value="Genomic_DNA"/>
</dbReference>
<dbReference type="InterPro" id="IPR029063">
    <property type="entry name" value="SAM-dependent_MTases_sf"/>
</dbReference>
<gene>
    <name evidence="4" type="ORF">UFOPK1380_00585</name>
    <name evidence="5" type="ORF">UFOPK1778_00263</name>
    <name evidence="6" type="ORF">UFOPK1863_00124</name>
    <name evidence="7" type="ORF">UFOPK2689_00148</name>
    <name evidence="8" type="ORF">UFOPK3555_00090</name>
    <name evidence="9" type="ORF">UFOPK3874_00392</name>
    <name evidence="10" type="ORF">UFOPK4095_00378</name>
</gene>
<keyword evidence="3" id="KW-0949">S-adenosyl-L-methionine</keyword>